<accession>A0A1G9WH48</accession>
<evidence type="ECO:0008006" key="3">
    <source>
        <dbReference type="Google" id="ProtNLM"/>
    </source>
</evidence>
<dbReference type="GO" id="GO:0046872">
    <property type="term" value="F:metal ion binding"/>
    <property type="evidence" value="ECO:0007669"/>
    <property type="project" value="InterPro"/>
</dbReference>
<evidence type="ECO:0000313" key="1">
    <source>
        <dbReference type="EMBL" id="SDM83779.1"/>
    </source>
</evidence>
<protein>
    <recommendedName>
        <fullName evidence="3">Copper chaperone CopZ</fullName>
    </recommendedName>
</protein>
<reference evidence="1 2" key="1">
    <citation type="submission" date="2016-10" db="EMBL/GenBank/DDBJ databases">
        <authorList>
            <person name="de Groot N.N."/>
        </authorList>
    </citation>
    <scope>NUCLEOTIDE SEQUENCE [LARGE SCALE GENOMIC DNA]</scope>
    <source>
        <strain evidence="1 2">CGMCC 1.5012</strain>
    </source>
</reference>
<evidence type="ECO:0000313" key="2">
    <source>
        <dbReference type="Proteomes" id="UP000199182"/>
    </source>
</evidence>
<sequence>MENENKIVLNLYEINSPEEGALLRDSISTQSGVECVIVNEERNTVSIIGAELSREDIIDVIEALGFTVA</sequence>
<proteinExistence type="predicted"/>
<gene>
    <name evidence="1" type="ORF">SAMN05192585_10615</name>
</gene>
<name>A0A1G9WH48_9FIRM</name>
<dbReference type="InterPro" id="IPR036163">
    <property type="entry name" value="HMA_dom_sf"/>
</dbReference>
<dbReference type="RefSeq" id="WP_092638322.1">
    <property type="nucleotide sequence ID" value="NZ_FNID01000006.1"/>
</dbReference>
<dbReference type="Proteomes" id="UP000199182">
    <property type="component" value="Unassembled WGS sequence"/>
</dbReference>
<dbReference type="SUPFAM" id="SSF55008">
    <property type="entry name" value="HMA, heavy metal-associated domain"/>
    <property type="match status" value="1"/>
</dbReference>
<dbReference type="EMBL" id="FNID01000006">
    <property type="protein sequence ID" value="SDM83779.1"/>
    <property type="molecule type" value="Genomic_DNA"/>
</dbReference>
<keyword evidence="2" id="KW-1185">Reference proteome</keyword>
<organism evidence="1 2">
    <name type="scientific">Acetanaerobacterium elongatum</name>
    <dbReference type="NCBI Taxonomy" id="258515"/>
    <lineage>
        <taxon>Bacteria</taxon>
        <taxon>Bacillati</taxon>
        <taxon>Bacillota</taxon>
        <taxon>Clostridia</taxon>
        <taxon>Eubacteriales</taxon>
        <taxon>Oscillospiraceae</taxon>
        <taxon>Acetanaerobacterium</taxon>
    </lineage>
</organism>
<dbReference type="AlphaFoldDB" id="A0A1G9WH48"/>